<dbReference type="PANTHER" id="PTHR13696:SF99">
    <property type="entry name" value="COBYRINIC ACID AC-DIAMIDE SYNTHASE"/>
    <property type="match status" value="1"/>
</dbReference>
<dbReference type="InterPro" id="IPR050678">
    <property type="entry name" value="DNA_Partitioning_ATPase"/>
</dbReference>
<evidence type="ECO:0000313" key="3">
    <source>
        <dbReference type="EMBL" id="QJY51217.1"/>
    </source>
</evidence>
<evidence type="ECO:0000259" key="1">
    <source>
        <dbReference type="Pfam" id="PF01656"/>
    </source>
</evidence>
<dbReference type="AlphaFoldDB" id="A0A6M6JVY0"/>
<dbReference type="PANTHER" id="PTHR13696">
    <property type="entry name" value="P-LOOP CONTAINING NUCLEOSIDE TRIPHOSPHATE HYDROLASE"/>
    <property type="match status" value="1"/>
</dbReference>
<dbReference type="InterPro" id="IPR002586">
    <property type="entry name" value="CobQ/CobB/MinD/ParA_Nub-bd_dom"/>
</dbReference>
<geneLocation type="plasmid" evidence="3 4">
    <name>unnamed2</name>
</geneLocation>
<dbReference type="EMBL" id="CP053566">
    <property type="protein sequence ID" value="QJY51217.1"/>
    <property type="molecule type" value="Genomic_DNA"/>
</dbReference>
<dbReference type="RefSeq" id="WP_172170072.1">
    <property type="nucleotide sequence ID" value="NZ_CP053566.1"/>
</dbReference>
<dbReference type="SUPFAM" id="SSF52540">
    <property type="entry name" value="P-loop containing nucleoside triphosphate hydrolases"/>
    <property type="match status" value="1"/>
</dbReference>
<keyword evidence="3" id="KW-0614">Plasmid</keyword>
<protein>
    <submittedName>
        <fullName evidence="3">AAA family ATPase</fullName>
    </submittedName>
</protein>
<dbReference type="PIRSF" id="PIRSF009320">
    <property type="entry name" value="Nuc_binding_HP_1000"/>
    <property type="match status" value="1"/>
</dbReference>
<organism evidence="3 4">
    <name type="scientific">Pseudonocardia broussonetiae</name>
    <dbReference type="NCBI Taxonomy" id="2736640"/>
    <lineage>
        <taxon>Bacteria</taxon>
        <taxon>Bacillati</taxon>
        <taxon>Actinomycetota</taxon>
        <taxon>Actinomycetes</taxon>
        <taxon>Pseudonocardiales</taxon>
        <taxon>Pseudonocardiaceae</taxon>
        <taxon>Pseudonocardia</taxon>
    </lineage>
</organism>
<dbReference type="KEGG" id="pbro:HOP40_35045"/>
<sequence>MIKMKICVGNLKGGVGKTTTAVHLALGLSRSGRTLLVDADPEQPQCYEWSETAGEDWPAAQCIVLHLPTRDLAKKAGPMLADYEHIVFDVGPKNPSLLRQALMLSDDLIIPVRPSTAELHEVPKTVELAAEVDELHPLRATVLLVQVRSGTRTAAEARGLLDELGVPVFETEIRLLERYGLSFGSVPPELGDYERVLTELTQEVTA</sequence>
<dbReference type="EMBL" id="CP053566">
    <property type="protein sequence ID" value="QJY51203.1"/>
    <property type="molecule type" value="Genomic_DNA"/>
</dbReference>
<proteinExistence type="predicted"/>
<evidence type="ECO:0000313" key="2">
    <source>
        <dbReference type="EMBL" id="QJY51203.1"/>
    </source>
</evidence>
<dbReference type="Pfam" id="PF01656">
    <property type="entry name" value="CbiA"/>
    <property type="match status" value="1"/>
</dbReference>
<name>A0A6M6JVY0_9PSEU</name>
<reference evidence="3 4" key="1">
    <citation type="submission" date="2020-05" db="EMBL/GenBank/DDBJ databases">
        <authorList>
            <person name="Mo P."/>
        </authorList>
    </citation>
    <scope>NUCLEOTIDE SEQUENCE [LARGE SCALE GENOMIC DNA]</scope>
    <source>
        <strain evidence="3 4">Gen01</strain>
        <plasmid evidence="3 4">unnamed2</plasmid>
    </source>
</reference>
<dbReference type="CDD" id="cd02042">
    <property type="entry name" value="ParAB_family"/>
    <property type="match status" value="1"/>
</dbReference>
<dbReference type="KEGG" id="pbro:HOP40_35120"/>
<dbReference type="InterPro" id="IPR027417">
    <property type="entry name" value="P-loop_NTPase"/>
</dbReference>
<dbReference type="Proteomes" id="UP000505377">
    <property type="component" value="Plasmid unnamed2"/>
</dbReference>
<evidence type="ECO:0000313" key="4">
    <source>
        <dbReference type="Proteomes" id="UP000505377"/>
    </source>
</evidence>
<dbReference type="Gene3D" id="3.40.50.300">
    <property type="entry name" value="P-loop containing nucleotide triphosphate hydrolases"/>
    <property type="match status" value="1"/>
</dbReference>
<keyword evidence="4" id="KW-1185">Reference proteome</keyword>
<gene>
    <name evidence="2" type="ORF">HOP40_35045</name>
    <name evidence="3" type="ORF">HOP40_35120</name>
</gene>
<feature type="domain" description="CobQ/CobB/MinD/ParA nucleotide binding" evidence="1">
    <location>
        <begin position="6"/>
        <end position="175"/>
    </location>
</feature>
<accession>A0A6M6JVY0</accession>